<proteinExistence type="predicted"/>
<evidence type="ECO:0000256" key="7">
    <source>
        <dbReference type="ARBA" id="ARBA00022737"/>
    </source>
</evidence>
<dbReference type="PANTHER" id="PTHR43289">
    <property type="entry name" value="MITOGEN-ACTIVATED PROTEIN KINASE KINASE KINASE 20-RELATED"/>
    <property type="match status" value="1"/>
</dbReference>
<evidence type="ECO:0000256" key="8">
    <source>
        <dbReference type="ARBA" id="ARBA00022741"/>
    </source>
</evidence>
<keyword evidence="4 18" id="KW-0723">Serine/threonine-protein kinase</keyword>
<evidence type="ECO:0000256" key="10">
    <source>
        <dbReference type="ARBA" id="ARBA00022840"/>
    </source>
</evidence>
<dbReference type="PROSITE" id="PS00108">
    <property type="entry name" value="PROTEIN_KINASE_ST"/>
    <property type="match status" value="1"/>
</dbReference>
<dbReference type="EMBL" id="MVHT01000072">
    <property type="protein sequence ID" value="ORA97698.1"/>
    <property type="molecule type" value="Genomic_DNA"/>
</dbReference>
<dbReference type="GO" id="GO:0005524">
    <property type="term" value="F:ATP binding"/>
    <property type="evidence" value="ECO:0007669"/>
    <property type="project" value="UniProtKB-UniRule"/>
</dbReference>
<feature type="region of interest" description="Disordered" evidence="15">
    <location>
        <begin position="326"/>
        <end position="413"/>
    </location>
</feature>
<dbReference type="PANTHER" id="PTHR43289:SF6">
    <property type="entry name" value="SERINE_THREONINE-PROTEIN KINASE NEKL-3"/>
    <property type="match status" value="1"/>
</dbReference>
<evidence type="ECO:0000256" key="15">
    <source>
        <dbReference type="SAM" id="MobiDB-lite"/>
    </source>
</evidence>
<organism evidence="18 19">
    <name type="scientific">Mycobacterium intermedium</name>
    <dbReference type="NCBI Taxonomy" id="28445"/>
    <lineage>
        <taxon>Bacteria</taxon>
        <taxon>Bacillati</taxon>
        <taxon>Actinomycetota</taxon>
        <taxon>Actinomycetes</taxon>
        <taxon>Mycobacteriales</taxon>
        <taxon>Mycobacteriaceae</taxon>
        <taxon>Mycobacterium</taxon>
        <taxon>Mycobacterium simiae complex</taxon>
    </lineage>
</organism>
<keyword evidence="5" id="KW-0808">Transferase</keyword>
<dbReference type="GO" id="GO:0005886">
    <property type="term" value="C:plasma membrane"/>
    <property type="evidence" value="ECO:0007669"/>
    <property type="project" value="UniProtKB-SubCell"/>
</dbReference>
<keyword evidence="10 14" id="KW-0067">ATP-binding</keyword>
<feature type="repeat" description="NHL" evidence="13">
    <location>
        <begin position="611"/>
        <end position="652"/>
    </location>
</feature>
<evidence type="ECO:0000256" key="2">
    <source>
        <dbReference type="ARBA" id="ARBA00012513"/>
    </source>
</evidence>
<dbReference type="CDD" id="cd14014">
    <property type="entry name" value="STKc_PknB_like"/>
    <property type="match status" value="1"/>
</dbReference>
<dbReference type="Gene3D" id="2.120.10.30">
    <property type="entry name" value="TolB, C-terminal domain"/>
    <property type="match status" value="1"/>
</dbReference>
<dbReference type="InterPro" id="IPR011009">
    <property type="entry name" value="Kinase-like_dom_sf"/>
</dbReference>
<feature type="region of interest" description="Disordered" evidence="15">
    <location>
        <begin position="428"/>
        <end position="447"/>
    </location>
</feature>
<evidence type="ECO:0000256" key="3">
    <source>
        <dbReference type="ARBA" id="ARBA00022475"/>
    </source>
</evidence>
<dbReference type="InterPro" id="IPR001258">
    <property type="entry name" value="NHL_repeat"/>
</dbReference>
<dbReference type="InterPro" id="IPR035016">
    <property type="entry name" value="NHL_PKND"/>
</dbReference>
<dbReference type="CDD" id="cd14952">
    <property type="entry name" value="NHL_PKND_like"/>
    <property type="match status" value="1"/>
</dbReference>
<reference evidence="18 19" key="1">
    <citation type="submission" date="2017-02" db="EMBL/GenBank/DDBJ databases">
        <title>The new phylogeny of genus Mycobacterium.</title>
        <authorList>
            <person name="Tortoli E."/>
            <person name="Trovato A."/>
            <person name="Cirillo D.M."/>
        </authorList>
    </citation>
    <scope>NUCLEOTIDE SEQUENCE [LARGE SCALE GENOMIC DNA]</scope>
    <source>
        <strain evidence="18 19">DSM 44049</strain>
    </source>
</reference>
<gene>
    <name evidence="18" type="ORF">BST27_22025</name>
</gene>
<evidence type="ECO:0000256" key="12">
    <source>
        <dbReference type="ARBA" id="ARBA00023136"/>
    </source>
</evidence>
<keyword evidence="9 18" id="KW-0418">Kinase</keyword>
<dbReference type="InterPro" id="IPR000719">
    <property type="entry name" value="Prot_kinase_dom"/>
</dbReference>
<dbReference type="FunFam" id="3.30.200.20:FF:000348">
    <property type="entry name" value="Serine/threonine protein kinase"/>
    <property type="match status" value="1"/>
</dbReference>
<dbReference type="InterPro" id="IPR011042">
    <property type="entry name" value="6-blade_b-propeller_TolB-like"/>
</dbReference>
<feature type="repeat" description="NHL" evidence="13">
    <location>
        <begin position="574"/>
        <end position="610"/>
    </location>
</feature>
<dbReference type="Gene3D" id="1.10.510.10">
    <property type="entry name" value="Transferase(Phosphotransferase) domain 1"/>
    <property type="match status" value="1"/>
</dbReference>
<protein>
    <recommendedName>
        <fullName evidence="2">non-specific serine/threonine protein kinase</fullName>
        <ecNumber evidence="2">2.7.11.1</ecNumber>
    </recommendedName>
</protein>
<evidence type="ECO:0000256" key="13">
    <source>
        <dbReference type="PROSITE-ProRule" id="PRU00504"/>
    </source>
</evidence>
<dbReference type="RefSeq" id="WP_069418715.1">
    <property type="nucleotide sequence ID" value="NZ_CBCRZH010000051.1"/>
</dbReference>
<feature type="compositionally biased region" description="Polar residues" evidence="15">
    <location>
        <begin position="428"/>
        <end position="445"/>
    </location>
</feature>
<comment type="subcellular location">
    <subcellularLocation>
        <location evidence="1">Cell membrane</location>
        <topology evidence="1">Single-pass membrane protein</topology>
    </subcellularLocation>
</comment>
<name>A0A1E3SHJ8_MYCIE</name>
<dbReference type="Pfam" id="PF01436">
    <property type="entry name" value="NHL"/>
    <property type="match status" value="4"/>
</dbReference>
<dbReference type="SMART" id="SM00220">
    <property type="entry name" value="S_TKc"/>
    <property type="match status" value="1"/>
</dbReference>
<evidence type="ECO:0000256" key="11">
    <source>
        <dbReference type="ARBA" id="ARBA00022989"/>
    </source>
</evidence>
<dbReference type="InterPro" id="IPR017441">
    <property type="entry name" value="Protein_kinase_ATP_BS"/>
</dbReference>
<evidence type="ECO:0000256" key="5">
    <source>
        <dbReference type="ARBA" id="ARBA00022679"/>
    </source>
</evidence>
<evidence type="ECO:0000256" key="16">
    <source>
        <dbReference type="SAM" id="Phobius"/>
    </source>
</evidence>
<dbReference type="STRING" id="28445.BHQ20_08710"/>
<accession>A0A1E3SHJ8</accession>
<feature type="binding site" evidence="14">
    <location>
        <position position="47"/>
    </location>
    <ligand>
        <name>ATP</name>
        <dbReference type="ChEBI" id="CHEBI:30616"/>
    </ligand>
</feature>
<comment type="caution">
    <text evidence="18">The sequence shown here is derived from an EMBL/GenBank/DDBJ whole genome shotgun (WGS) entry which is preliminary data.</text>
</comment>
<dbReference type="Proteomes" id="UP000192739">
    <property type="component" value="Unassembled WGS sequence"/>
</dbReference>
<feature type="repeat" description="NHL" evidence="13">
    <location>
        <begin position="653"/>
        <end position="694"/>
    </location>
</feature>
<dbReference type="EC" id="2.7.11.1" evidence="2"/>
<keyword evidence="3" id="KW-1003">Cell membrane</keyword>
<dbReference type="SUPFAM" id="SSF101898">
    <property type="entry name" value="NHL repeat"/>
    <property type="match status" value="1"/>
</dbReference>
<evidence type="ECO:0000256" key="14">
    <source>
        <dbReference type="PROSITE-ProRule" id="PRU10141"/>
    </source>
</evidence>
<keyword evidence="19" id="KW-1185">Reference proteome</keyword>
<keyword evidence="11 16" id="KW-1133">Transmembrane helix</keyword>
<feature type="compositionally biased region" description="Polar residues" evidence="15">
    <location>
        <begin position="326"/>
        <end position="344"/>
    </location>
</feature>
<keyword evidence="12 16" id="KW-0472">Membrane</keyword>
<dbReference type="PROSITE" id="PS51125">
    <property type="entry name" value="NHL"/>
    <property type="match status" value="4"/>
</dbReference>
<sequence length="737" mass="79184">MAGSGPDSRVGSRFGPYELVRLLGRGGMGEVYEAQDTRKNNRTVALKLISQQYSDNPAFRARMQREADIAGRLTEPHIVPIHDYGDIDGQFYVEMRLIEGTSLRQILTQYGPLTPARTVAVVRQVASALDAAHAGGITHRDVKPENILIAANDFAYLVDFGIARGAADPSLTQSGMAVGTYNYMAPERFTGDEVTYRADIYALACVLGECLTGAPPYRADSVERLIASHLMEPAPRPSQIRPGRIPEALDRVVAKGMAKNPNERYVSAGDLAQAAHDALTAPEQRQEANILQHQGDNNATVMSPVVNPANFGGGFANYHNSGAYQQNSGAYQQNSGAYEQASATQRSPQIPTPPPVPQYQSSDETMVRPVPSNTGGWGTQPPTNRVDTGDPYTQAAPVAPNYNPSQPHALNYNQSQPHALNYNQSQPHALNYNQSQPHALSTPPQKKSRKPLLIGAIIAVLLIVAGVTAFVLTRPGEGSKEPTGQVALPFNGLNFRLSPGGVAVDDAGTVYITNQTMYGRVVTLSPGSTTPVLKPFTGLYEPQGIAVDNSGKIYVSDFNNRVVALPAGSNNQIVLPFDGLNYPEGVAVDAQGNVYVADRGNNRVLKLEAGQTTQTVLPFNGLKNPDGVAVDKDGNVYVTDTDNNRVLRLDDGTNNQTVLPFTGLSAPWGITVDNKGAVYVTEHDNNRVVKLTPGATAPEELPFKGLNTPLSVAVDKKFTVYVADRGNVRVLKLAQND</sequence>
<feature type="transmembrane region" description="Helical" evidence="16">
    <location>
        <begin position="452"/>
        <end position="472"/>
    </location>
</feature>
<evidence type="ECO:0000313" key="18">
    <source>
        <dbReference type="EMBL" id="ORA97698.1"/>
    </source>
</evidence>
<dbReference type="GO" id="GO:0004674">
    <property type="term" value="F:protein serine/threonine kinase activity"/>
    <property type="evidence" value="ECO:0007669"/>
    <property type="project" value="UniProtKB-KW"/>
</dbReference>
<feature type="domain" description="Protein kinase" evidence="17">
    <location>
        <begin position="17"/>
        <end position="279"/>
    </location>
</feature>
<dbReference type="Pfam" id="PF00069">
    <property type="entry name" value="Pkinase"/>
    <property type="match status" value="1"/>
</dbReference>
<dbReference type="PROSITE" id="PS50011">
    <property type="entry name" value="PROTEIN_KINASE_DOM"/>
    <property type="match status" value="1"/>
</dbReference>
<evidence type="ECO:0000256" key="4">
    <source>
        <dbReference type="ARBA" id="ARBA00022527"/>
    </source>
</evidence>
<dbReference type="PROSITE" id="PS00107">
    <property type="entry name" value="PROTEIN_KINASE_ATP"/>
    <property type="match status" value="1"/>
</dbReference>
<dbReference type="SUPFAM" id="SSF56112">
    <property type="entry name" value="Protein kinase-like (PK-like)"/>
    <property type="match status" value="1"/>
</dbReference>
<dbReference type="GO" id="GO:0080090">
    <property type="term" value="P:regulation of primary metabolic process"/>
    <property type="evidence" value="ECO:0007669"/>
    <property type="project" value="UniProtKB-ARBA"/>
</dbReference>
<feature type="repeat" description="NHL" evidence="13">
    <location>
        <begin position="706"/>
        <end position="736"/>
    </location>
</feature>
<keyword evidence="6 16" id="KW-0812">Transmembrane</keyword>
<evidence type="ECO:0000259" key="17">
    <source>
        <dbReference type="PROSITE" id="PS50011"/>
    </source>
</evidence>
<evidence type="ECO:0000313" key="19">
    <source>
        <dbReference type="Proteomes" id="UP000192739"/>
    </source>
</evidence>
<dbReference type="OrthoDB" id="9762169at2"/>
<dbReference type="Gene3D" id="3.30.200.20">
    <property type="entry name" value="Phosphorylase Kinase, domain 1"/>
    <property type="match status" value="1"/>
</dbReference>
<dbReference type="FunFam" id="1.10.510.10:FF:000021">
    <property type="entry name" value="Serine/threonine protein kinase"/>
    <property type="match status" value="1"/>
</dbReference>
<evidence type="ECO:0000256" key="1">
    <source>
        <dbReference type="ARBA" id="ARBA00004162"/>
    </source>
</evidence>
<evidence type="ECO:0000256" key="9">
    <source>
        <dbReference type="ARBA" id="ARBA00022777"/>
    </source>
</evidence>
<dbReference type="InterPro" id="IPR008271">
    <property type="entry name" value="Ser/Thr_kinase_AS"/>
</dbReference>
<feature type="compositionally biased region" description="Polar residues" evidence="15">
    <location>
        <begin position="402"/>
        <end position="413"/>
    </location>
</feature>
<evidence type="ECO:0000256" key="6">
    <source>
        <dbReference type="ARBA" id="ARBA00022692"/>
    </source>
</evidence>
<keyword evidence="7" id="KW-0677">Repeat</keyword>
<dbReference type="AlphaFoldDB" id="A0A1E3SHJ8"/>
<keyword evidence="8 14" id="KW-0547">Nucleotide-binding</keyword>